<evidence type="ECO:0000313" key="2">
    <source>
        <dbReference type="EMBL" id="KAA8589636.1"/>
    </source>
</evidence>
<comment type="caution">
    <text evidence="2">The sequence shown here is derived from an EMBL/GenBank/DDBJ whole genome shotgun (WGS) entry which is preliminary data.</text>
</comment>
<sequence length="81" mass="9145">MVRDTGPSLANVVLSLDAGEFVDWLLLFLCELRLILLRKTSQRHKGEEEDEEEEEETVCLKITGELRRSPAGPGPLQEPLQ</sequence>
<feature type="compositionally biased region" description="Acidic residues" evidence="1">
    <location>
        <begin position="48"/>
        <end position="57"/>
    </location>
</feature>
<organism evidence="2 3">
    <name type="scientific">Etheostoma spectabile</name>
    <name type="common">orangethroat darter</name>
    <dbReference type="NCBI Taxonomy" id="54343"/>
    <lineage>
        <taxon>Eukaryota</taxon>
        <taxon>Metazoa</taxon>
        <taxon>Chordata</taxon>
        <taxon>Craniata</taxon>
        <taxon>Vertebrata</taxon>
        <taxon>Euteleostomi</taxon>
        <taxon>Actinopterygii</taxon>
        <taxon>Neopterygii</taxon>
        <taxon>Teleostei</taxon>
        <taxon>Neoteleostei</taxon>
        <taxon>Acanthomorphata</taxon>
        <taxon>Eupercaria</taxon>
        <taxon>Perciformes</taxon>
        <taxon>Percoidei</taxon>
        <taxon>Percidae</taxon>
        <taxon>Etheostomatinae</taxon>
        <taxon>Etheostoma</taxon>
    </lineage>
</organism>
<dbReference type="EMBL" id="VOFY01000009">
    <property type="protein sequence ID" value="KAA8589636.1"/>
    <property type="molecule type" value="Genomic_DNA"/>
</dbReference>
<proteinExistence type="predicted"/>
<gene>
    <name evidence="2" type="ORF">FQN60_013001</name>
</gene>
<reference evidence="2 3" key="1">
    <citation type="submission" date="2019-08" db="EMBL/GenBank/DDBJ databases">
        <title>A chromosome-level genome assembly, high-density linkage maps, and genome scans reveal the genomic architecture of hybrid incompatibilities underlying speciation via character displacement in darters (Percidae: Etheostominae).</title>
        <authorList>
            <person name="Moran R.L."/>
            <person name="Catchen J.M."/>
            <person name="Fuller R.C."/>
        </authorList>
    </citation>
    <scope>NUCLEOTIDE SEQUENCE [LARGE SCALE GENOMIC DNA]</scope>
    <source>
        <strain evidence="2">EspeVRDwgs_2016</strain>
        <tissue evidence="2">Muscle</tissue>
    </source>
</reference>
<name>A0A5J5DAJ3_9PERO</name>
<dbReference type="Proteomes" id="UP000327493">
    <property type="component" value="Chromosome 9"/>
</dbReference>
<evidence type="ECO:0000313" key="3">
    <source>
        <dbReference type="Proteomes" id="UP000327493"/>
    </source>
</evidence>
<protein>
    <submittedName>
        <fullName evidence="2">Uncharacterized protein</fullName>
    </submittedName>
</protein>
<dbReference type="AlphaFoldDB" id="A0A5J5DAJ3"/>
<keyword evidence="3" id="KW-1185">Reference proteome</keyword>
<accession>A0A5J5DAJ3</accession>
<feature type="region of interest" description="Disordered" evidence="1">
    <location>
        <begin position="42"/>
        <end position="81"/>
    </location>
</feature>
<evidence type="ECO:0000256" key="1">
    <source>
        <dbReference type="SAM" id="MobiDB-lite"/>
    </source>
</evidence>